<evidence type="ECO:0000256" key="1">
    <source>
        <dbReference type="SAM" id="Coils"/>
    </source>
</evidence>
<comment type="caution">
    <text evidence="2">The sequence shown here is derived from an EMBL/GenBank/DDBJ whole genome shotgun (WGS) entry which is preliminary data.</text>
</comment>
<evidence type="ECO:0000313" key="2">
    <source>
        <dbReference type="EMBL" id="PWJ43315.1"/>
    </source>
</evidence>
<dbReference type="OrthoDB" id="978745at2"/>
<organism evidence="2 3">
    <name type="scientific">Sediminitomix flava</name>
    <dbReference type="NCBI Taxonomy" id="379075"/>
    <lineage>
        <taxon>Bacteria</taxon>
        <taxon>Pseudomonadati</taxon>
        <taxon>Bacteroidota</taxon>
        <taxon>Cytophagia</taxon>
        <taxon>Cytophagales</taxon>
        <taxon>Flammeovirgaceae</taxon>
        <taxon>Sediminitomix</taxon>
    </lineage>
</organism>
<feature type="coiled-coil region" evidence="1">
    <location>
        <begin position="57"/>
        <end position="107"/>
    </location>
</feature>
<protein>
    <submittedName>
        <fullName evidence="2">Uncharacterized protein</fullName>
    </submittedName>
</protein>
<dbReference type="EMBL" id="QGDO01000002">
    <property type="protein sequence ID" value="PWJ43315.1"/>
    <property type="molecule type" value="Genomic_DNA"/>
</dbReference>
<proteinExistence type="predicted"/>
<dbReference type="AlphaFoldDB" id="A0A315ZCK3"/>
<reference evidence="2 3" key="1">
    <citation type="submission" date="2018-03" db="EMBL/GenBank/DDBJ databases">
        <title>Genomic Encyclopedia of Archaeal and Bacterial Type Strains, Phase II (KMG-II): from individual species to whole genera.</title>
        <authorList>
            <person name="Goeker M."/>
        </authorList>
    </citation>
    <scope>NUCLEOTIDE SEQUENCE [LARGE SCALE GENOMIC DNA]</scope>
    <source>
        <strain evidence="2 3">DSM 28229</strain>
    </source>
</reference>
<sequence>MATIAFNSVFNSSNFADFVESSSEAQDFMDGLRKAYFNANSNLQRNQITQEETLLSRSELKKSIAKKEAQVTALEALMDVTTDPEELADLSLEKDDASVKLRKDENAYENRYQFPFIKKGFEIELYKAEAEDLYSVIQDFLGFVDSQTWTIEEYGLRS</sequence>
<gene>
    <name evidence="2" type="ORF">BC781_102864</name>
</gene>
<name>A0A315ZCK3_SEDFL</name>
<dbReference type="RefSeq" id="WP_109617763.1">
    <property type="nucleotide sequence ID" value="NZ_QGDO01000002.1"/>
</dbReference>
<evidence type="ECO:0000313" key="3">
    <source>
        <dbReference type="Proteomes" id="UP000245535"/>
    </source>
</evidence>
<dbReference type="Proteomes" id="UP000245535">
    <property type="component" value="Unassembled WGS sequence"/>
</dbReference>
<accession>A0A315ZCK3</accession>
<keyword evidence="1" id="KW-0175">Coiled coil</keyword>
<keyword evidence="3" id="KW-1185">Reference proteome</keyword>